<dbReference type="GO" id="GO:0016491">
    <property type="term" value="F:oxidoreductase activity"/>
    <property type="evidence" value="ECO:0007669"/>
    <property type="project" value="UniProtKB-KW"/>
</dbReference>
<dbReference type="Pfam" id="PF22725">
    <property type="entry name" value="GFO_IDH_MocA_C3"/>
    <property type="match status" value="1"/>
</dbReference>
<evidence type="ECO:0000313" key="6">
    <source>
        <dbReference type="EMBL" id="TDA76095.1"/>
    </source>
</evidence>
<dbReference type="EMBL" id="SLTU01000001">
    <property type="protein sequence ID" value="TDA76095.1"/>
    <property type="molecule type" value="Genomic_DNA"/>
</dbReference>
<dbReference type="InterPro" id="IPR000683">
    <property type="entry name" value="Gfo/Idh/MocA-like_OxRdtase_N"/>
</dbReference>
<dbReference type="SUPFAM" id="SSF51735">
    <property type="entry name" value="NAD(P)-binding Rossmann-fold domains"/>
    <property type="match status" value="1"/>
</dbReference>
<dbReference type="InterPro" id="IPR055170">
    <property type="entry name" value="GFO_IDH_MocA-like_dom"/>
</dbReference>
<dbReference type="PANTHER" id="PTHR22604">
    <property type="entry name" value="OXIDOREDUCTASES"/>
    <property type="match status" value="1"/>
</dbReference>
<dbReference type="AlphaFoldDB" id="A0A4R4GHH6"/>
<feature type="domain" description="GFO/IDH/MocA-like oxidoreductase" evidence="5">
    <location>
        <begin position="144"/>
        <end position="261"/>
    </location>
</feature>
<dbReference type="PANTHER" id="PTHR22604:SF105">
    <property type="entry name" value="TRANS-1,2-DIHYDROBENZENE-1,2-DIOL DEHYDROGENASE"/>
    <property type="match status" value="1"/>
</dbReference>
<evidence type="ECO:0000259" key="4">
    <source>
        <dbReference type="Pfam" id="PF01408"/>
    </source>
</evidence>
<gene>
    <name evidence="6" type="ORF">E1I98_06890</name>
</gene>
<name>A0A4R4GHH6_9BACT</name>
<sequence length="335" mass="37336">MIRIGIICPSEIAARRFLPALRKAGNICFAGVAIADKTEFKGATDVVIEAERAKAQAMIDNYGGRLFESYHALITSDEVDAVYLPLPPGLHYQWAKQALEADKHILVEKPATTSLTATADLIELAREKKLAVHENYMFVFHKQIQEVNDIVASGEIGDVRLYRIDFGFPMRAANDFRYKKALGGGALLDCGGYTLKYTSLLLGNTSKIEYARLNTVEGFEVDMYGSCALSNDKGQVVQVSFGMDNDYRCNLEVWGSKGTLRSGRILTAPEGFVPSYTISRNGEITEGNFSADDAFLKSIQWFEDCVASEEVREENYHILMKQAELVEEFKDKLNH</sequence>
<evidence type="ECO:0000256" key="1">
    <source>
        <dbReference type="ARBA" id="ARBA00010928"/>
    </source>
</evidence>
<dbReference type="InterPro" id="IPR036291">
    <property type="entry name" value="NAD(P)-bd_dom_sf"/>
</dbReference>
<comment type="similarity">
    <text evidence="1">Belongs to the Gfo/Idh/MocA family.</text>
</comment>
<evidence type="ECO:0000259" key="5">
    <source>
        <dbReference type="Pfam" id="PF22725"/>
    </source>
</evidence>
<keyword evidence="2" id="KW-0560">Oxidoreductase</keyword>
<evidence type="ECO:0000256" key="3">
    <source>
        <dbReference type="ARBA" id="ARBA00023763"/>
    </source>
</evidence>
<dbReference type="Gene3D" id="3.30.360.10">
    <property type="entry name" value="Dihydrodipicolinate Reductase, domain 2"/>
    <property type="match status" value="1"/>
</dbReference>
<dbReference type="Pfam" id="PF01408">
    <property type="entry name" value="GFO_IDH_MocA"/>
    <property type="match status" value="1"/>
</dbReference>
<feature type="domain" description="Gfo/Idh/MocA-like oxidoreductase N-terminal" evidence="4">
    <location>
        <begin position="43"/>
        <end position="136"/>
    </location>
</feature>
<evidence type="ECO:0000313" key="7">
    <source>
        <dbReference type="Proteomes" id="UP000294527"/>
    </source>
</evidence>
<comment type="function">
    <text evidence="3">Glycosidase.</text>
</comment>
<proteinExistence type="inferred from homology"/>
<accession>A0A4R4GHH6</accession>
<protein>
    <submittedName>
        <fullName evidence="6">Gfo/Idh/MocA family oxidoreductase</fullName>
    </submittedName>
</protein>
<dbReference type="InterPro" id="IPR050984">
    <property type="entry name" value="Gfo/Idh/MocA_domain"/>
</dbReference>
<comment type="caution">
    <text evidence="6">The sequence shown here is derived from an EMBL/GenBank/DDBJ whole genome shotgun (WGS) entry which is preliminary data.</text>
</comment>
<dbReference type="SUPFAM" id="SSF55347">
    <property type="entry name" value="Glyceraldehyde-3-phosphate dehydrogenase-like, C-terminal domain"/>
    <property type="match status" value="1"/>
</dbReference>
<dbReference type="RefSeq" id="WP_132140511.1">
    <property type="nucleotide sequence ID" value="NZ_CAXSRD010000011.1"/>
</dbReference>
<dbReference type="GO" id="GO:0000166">
    <property type="term" value="F:nucleotide binding"/>
    <property type="evidence" value="ECO:0007669"/>
    <property type="project" value="InterPro"/>
</dbReference>
<reference evidence="6 7" key="1">
    <citation type="journal article" date="2019" name="Nat. Microbiol.">
        <title>Genomic variation and strain-specific functional adaptation in the human gut microbiome during early life.</title>
        <authorList>
            <person name="Vatanen T."/>
            <person name="Plichta D.R."/>
            <person name="Somani J."/>
            <person name="Munch P.C."/>
            <person name="Arthur T.D."/>
            <person name="Hall A.B."/>
            <person name="Rudolf S."/>
            <person name="Oakeley E.J."/>
            <person name="Ke X."/>
            <person name="Young R.A."/>
            <person name="Haiser H.J."/>
            <person name="Kolde R."/>
            <person name="Yassour M."/>
            <person name="Luopajarvi K."/>
            <person name="Siljander H."/>
            <person name="Virtanen S.M."/>
            <person name="Ilonen J."/>
            <person name="Uibo R."/>
            <person name="Tillmann V."/>
            <person name="Mokurov S."/>
            <person name="Dorshakova N."/>
            <person name="Porter J.A."/>
            <person name="McHardy A.C."/>
            <person name="Lahdesmaki H."/>
            <person name="Vlamakis H."/>
            <person name="Huttenhower C."/>
            <person name="Knip M."/>
            <person name="Xavier R.J."/>
        </authorList>
    </citation>
    <scope>NUCLEOTIDE SEQUENCE [LARGE SCALE GENOMIC DNA]</scope>
    <source>
        <strain evidence="6 7">RJX1047</strain>
    </source>
</reference>
<dbReference type="Gene3D" id="3.40.50.720">
    <property type="entry name" value="NAD(P)-binding Rossmann-like Domain"/>
    <property type="match status" value="1"/>
</dbReference>
<organism evidence="6 7">
    <name type="scientific">Phocaeicola dorei</name>
    <dbReference type="NCBI Taxonomy" id="357276"/>
    <lineage>
        <taxon>Bacteria</taxon>
        <taxon>Pseudomonadati</taxon>
        <taxon>Bacteroidota</taxon>
        <taxon>Bacteroidia</taxon>
        <taxon>Bacteroidales</taxon>
        <taxon>Bacteroidaceae</taxon>
        <taxon>Phocaeicola</taxon>
    </lineage>
</organism>
<evidence type="ECO:0000256" key="2">
    <source>
        <dbReference type="ARBA" id="ARBA00023002"/>
    </source>
</evidence>
<dbReference type="Proteomes" id="UP000294527">
    <property type="component" value="Unassembled WGS sequence"/>
</dbReference>